<evidence type="ECO:0000313" key="11">
    <source>
        <dbReference type="Proteomes" id="UP000000749"/>
    </source>
</evidence>
<dbReference type="InterPro" id="IPR017871">
    <property type="entry name" value="ABC_transporter-like_CS"/>
</dbReference>
<evidence type="ECO:0000256" key="4">
    <source>
        <dbReference type="ARBA" id="ARBA00022737"/>
    </source>
</evidence>
<protein>
    <submittedName>
        <fullName evidence="10">Putative ATP-binding component of ABC sugar transport system</fullName>
        <ecNumber evidence="10">3.6.3.17</ecNumber>
    </submittedName>
</protein>
<keyword evidence="1" id="KW-0813">Transport</keyword>
<dbReference type="InterPro" id="IPR003593">
    <property type="entry name" value="AAA+_ATPase"/>
</dbReference>
<proteinExistence type="predicted"/>
<feature type="domain" description="ABC transporter" evidence="9">
    <location>
        <begin position="10"/>
        <end position="245"/>
    </location>
</feature>
<keyword evidence="8" id="KW-0472">Membrane</keyword>
<dbReference type="EMBL" id="CU928164">
    <property type="protein sequence ID" value="CAR16499.1"/>
    <property type="molecule type" value="Genomic_DNA"/>
</dbReference>
<feature type="domain" description="ABC transporter" evidence="9">
    <location>
        <begin position="248"/>
        <end position="496"/>
    </location>
</feature>
<evidence type="ECO:0000256" key="2">
    <source>
        <dbReference type="ARBA" id="ARBA00022475"/>
    </source>
</evidence>
<dbReference type="SUPFAM" id="SSF52540">
    <property type="entry name" value="P-loop containing nucleoside triphosphate hydrolases"/>
    <property type="match status" value="2"/>
</dbReference>
<name>A0A0H3MMB4_ECO7I</name>
<dbReference type="CDD" id="cd03215">
    <property type="entry name" value="ABC_Carb_Monos_II"/>
    <property type="match status" value="1"/>
</dbReference>
<keyword evidence="3 10" id="KW-0762">Sugar transport</keyword>
<dbReference type="PANTHER" id="PTHR43790">
    <property type="entry name" value="CARBOHYDRATE TRANSPORT ATP-BINDING PROTEIN MG119-RELATED"/>
    <property type="match status" value="1"/>
</dbReference>
<evidence type="ECO:0000313" key="10">
    <source>
        <dbReference type="EMBL" id="CAR16499.1"/>
    </source>
</evidence>
<reference evidence="11" key="1">
    <citation type="journal article" date="2009" name="PLoS Genet.">
        <title>Organised genome dynamics in the Escherichia coli species results in highly diverse adaptive paths.</title>
        <authorList>
            <person name="Touchon M."/>
            <person name="Hoede C."/>
            <person name="Tenaillon O."/>
            <person name="Barbe V."/>
            <person name="Baeriswyl S."/>
            <person name="Bidet P."/>
            <person name="Bingen E."/>
            <person name="Bonacorsi S."/>
            <person name="Bouchier C."/>
            <person name="Bouvet O."/>
            <person name="Calteau A."/>
            <person name="Chiapello H."/>
            <person name="Clermont O."/>
            <person name="Cruveiller S."/>
            <person name="Danchin A."/>
            <person name="Diard M."/>
            <person name="Dossat C."/>
            <person name="Karoui M.E."/>
            <person name="Frapy E."/>
            <person name="Garry L."/>
            <person name="Ghigo J.M."/>
            <person name="Gilles A.M."/>
            <person name="Johnson J."/>
            <person name="Le Bouguenec C."/>
            <person name="Lescat M."/>
            <person name="Mangenot S."/>
            <person name="Martinez-Jehanne V."/>
            <person name="Matic I."/>
            <person name="Nassif X."/>
            <person name="Oztas S."/>
            <person name="Petit M.A."/>
            <person name="Pichon C."/>
            <person name="Rouy Z."/>
            <person name="Ruf C.S."/>
            <person name="Schneider D."/>
            <person name="Tourret J."/>
            <person name="Vacherie B."/>
            <person name="Vallenet D."/>
            <person name="Medigue C."/>
            <person name="Rocha E.P.C."/>
            <person name="Denamur E."/>
        </authorList>
    </citation>
    <scope>NUCLEOTIDE SEQUENCE [LARGE SCALE GENOMIC DNA]</scope>
    <source>
        <strain evidence="11">IAI39 / ExPEC</strain>
    </source>
</reference>
<evidence type="ECO:0000256" key="6">
    <source>
        <dbReference type="ARBA" id="ARBA00022840"/>
    </source>
</evidence>
<evidence type="ECO:0000256" key="8">
    <source>
        <dbReference type="ARBA" id="ARBA00023136"/>
    </source>
</evidence>
<dbReference type="KEGG" id="ect:ECIAI39_0359"/>
<keyword evidence="2" id="KW-1003">Cell membrane</keyword>
<dbReference type="Gene3D" id="3.40.50.300">
    <property type="entry name" value="P-loop containing nucleotide triphosphate hydrolases"/>
    <property type="match status" value="2"/>
</dbReference>
<evidence type="ECO:0000256" key="3">
    <source>
        <dbReference type="ARBA" id="ARBA00022597"/>
    </source>
</evidence>
<gene>
    <name evidence="10" type="ordered locus">ECIAI39_0359</name>
</gene>
<evidence type="ECO:0000256" key="7">
    <source>
        <dbReference type="ARBA" id="ARBA00022967"/>
    </source>
</evidence>
<dbReference type="CDD" id="cd03216">
    <property type="entry name" value="ABC_Carb_Monos_I"/>
    <property type="match status" value="1"/>
</dbReference>
<dbReference type="InterPro" id="IPR050107">
    <property type="entry name" value="ABC_carbohydrate_import_ATPase"/>
</dbReference>
<keyword evidence="4" id="KW-0677">Repeat</keyword>
<keyword evidence="10" id="KW-0378">Hydrolase</keyword>
<dbReference type="HOGENOM" id="CLU_000604_92_3_6"/>
<accession>A0A0H3MMB4</accession>
<dbReference type="PATRIC" id="fig|585057.6.peg.386"/>
<dbReference type="STRING" id="585057.ECIAI39_0359"/>
<dbReference type="InterPro" id="IPR027417">
    <property type="entry name" value="P-loop_NTPase"/>
</dbReference>
<evidence type="ECO:0000256" key="5">
    <source>
        <dbReference type="ARBA" id="ARBA00022741"/>
    </source>
</evidence>
<dbReference type="PROSITE" id="PS50893">
    <property type="entry name" value="ABC_TRANSPORTER_2"/>
    <property type="match status" value="2"/>
</dbReference>
<dbReference type="PANTHER" id="PTHR43790:SF1">
    <property type="entry name" value="XYLOSE IMPORT ATP-BINDING PROTEIN XYLG"/>
    <property type="match status" value="1"/>
</dbReference>
<dbReference type="EC" id="3.6.3.17" evidence="10"/>
<dbReference type="GO" id="GO:0005524">
    <property type="term" value="F:ATP binding"/>
    <property type="evidence" value="ECO:0007669"/>
    <property type="project" value="UniProtKB-KW"/>
</dbReference>
<keyword evidence="6 10" id="KW-0067">ATP-binding</keyword>
<dbReference type="Proteomes" id="UP000000749">
    <property type="component" value="Chromosome"/>
</dbReference>
<dbReference type="Pfam" id="PF00005">
    <property type="entry name" value="ABC_tran"/>
    <property type="match status" value="2"/>
</dbReference>
<organism evidence="10 11">
    <name type="scientific">Escherichia coli O7:K1 (strain IAI39 / ExPEC)</name>
    <dbReference type="NCBI Taxonomy" id="585057"/>
    <lineage>
        <taxon>Bacteria</taxon>
        <taxon>Pseudomonadati</taxon>
        <taxon>Pseudomonadota</taxon>
        <taxon>Gammaproteobacteria</taxon>
        <taxon>Enterobacterales</taxon>
        <taxon>Enterobacteriaceae</taxon>
        <taxon>Escherichia</taxon>
    </lineage>
</organism>
<dbReference type="GO" id="GO:0016887">
    <property type="term" value="F:ATP hydrolysis activity"/>
    <property type="evidence" value="ECO:0007669"/>
    <property type="project" value="InterPro"/>
</dbReference>
<dbReference type="AlphaFoldDB" id="A0A0H3MMB4"/>
<dbReference type="InterPro" id="IPR003439">
    <property type="entry name" value="ABC_transporter-like_ATP-bd"/>
</dbReference>
<keyword evidence="5" id="KW-0547">Nucleotide-binding</keyword>
<dbReference type="PROSITE" id="PS00211">
    <property type="entry name" value="ABC_TRANSPORTER_1"/>
    <property type="match status" value="1"/>
</dbReference>
<sequence length="499" mass="54894">MPGDAMETFLSLRHINKTFHATRALRDVSLDFMSGEVHCLAGQNGCGKSTLIKIMSGVYRPDEGAEITLGGKNWSKLTPAASVAQGIQVIYQDLSLFPNLSVWENIAVNHYHHGLFVNRRRLREVAQAAMTSINVTLPLDTLVSELSIARCQLVAICRALAQDARLIVMDEPTASLTHQEVQGLLQVVHQLRERGICVVFVSHRLEEVMEVSDRISVLKDGELVGTFPAAEMTTKQLGFLMTGQEFEYQVRELWQGKSSTPVLEVRNLSRHGEYQNINLRVEAGEVVSIVGLLGAGRTELCLSLFGMTRPDAGEILINGQLVTLHSNQDAIRHGIGYVSEDRMSRGLVMAQSIEDNIISTVFHKVKDRFGFLSEAKVRDLVDRLIKALTIKVSDPHLPVNTLSGGNAQRVSIAKWLAIGPRLLILDSPTVGVDIANKAGIYGIISDLAAHGIAVLMICDEIEEAWYQSHRILVMQKGQITHSFLPDSSSQARIAEVVNG</sequence>
<evidence type="ECO:0000256" key="1">
    <source>
        <dbReference type="ARBA" id="ARBA00022448"/>
    </source>
</evidence>
<keyword evidence="7" id="KW-1278">Translocase</keyword>
<dbReference type="SMART" id="SM00382">
    <property type="entry name" value="AAA"/>
    <property type="match status" value="2"/>
</dbReference>
<evidence type="ECO:0000259" key="9">
    <source>
        <dbReference type="PROSITE" id="PS50893"/>
    </source>
</evidence>